<dbReference type="EMBL" id="JAPMLV010000001">
    <property type="protein sequence ID" value="MCX8302708.1"/>
    <property type="molecule type" value="Genomic_DNA"/>
</dbReference>
<feature type="chain" id="PRO_5045957410" evidence="1">
    <location>
        <begin position="34"/>
        <end position="180"/>
    </location>
</feature>
<comment type="caution">
    <text evidence="3">The sequence shown here is derived from an EMBL/GenBank/DDBJ whole genome shotgun (WGS) entry which is preliminary data.</text>
</comment>
<evidence type="ECO:0000259" key="2">
    <source>
        <dbReference type="Pfam" id="PF12883"/>
    </source>
</evidence>
<name>A0ABT3XCR3_9ENTR</name>
<dbReference type="Gene3D" id="3.10.450.50">
    <property type="match status" value="1"/>
</dbReference>
<protein>
    <submittedName>
        <fullName evidence="3">YbjP/YqhG family protein</fullName>
    </submittedName>
</protein>
<evidence type="ECO:0000256" key="1">
    <source>
        <dbReference type="SAM" id="SignalP"/>
    </source>
</evidence>
<dbReference type="Pfam" id="PF12883">
    <property type="entry name" value="DUF3828"/>
    <property type="match status" value="1"/>
</dbReference>
<evidence type="ECO:0000313" key="4">
    <source>
        <dbReference type="Proteomes" id="UP001163211"/>
    </source>
</evidence>
<dbReference type="PROSITE" id="PS51257">
    <property type="entry name" value="PROKAR_LIPOPROTEIN"/>
    <property type="match status" value="1"/>
</dbReference>
<accession>A0ABT3XCR3</accession>
<feature type="signal peptide" evidence="1">
    <location>
        <begin position="1"/>
        <end position="33"/>
    </location>
</feature>
<dbReference type="Proteomes" id="UP001163211">
    <property type="component" value="Unassembled WGS sequence"/>
</dbReference>
<reference evidence="3" key="1">
    <citation type="submission" date="2022-11" db="EMBL/GenBank/DDBJ databases">
        <title>The draft genomes of two Enterobacter strains.</title>
        <authorList>
            <person name="He Y."/>
            <person name="Wu S."/>
            <person name="Feng Y."/>
            <person name="Zong Z."/>
        </authorList>
    </citation>
    <scope>NUCLEOTIDE SEQUENCE</scope>
    <source>
        <strain evidence="3">155092</strain>
    </source>
</reference>
<feature type="domain" description="DUF3828" evidence="2">
    <location>
        <begin position="34"/>
        <end position="153"/>
    </location>
</feature>
<proteinExistence type="predicted"/>
<gene>
    <name evidence="3" type="ORF">OTG14_06980</name>
</gene>
<keyword evidence="1" id="KW-0732">Signal</keyword>
<dbReference type="InterPro" id="IPR024289">
    <property type="entry name" value="DUF3828"/>
</dbReference>
<sequence length="180" mass="20594">MAWNKHTAAGHALMRNVLLMCLFLTGCSTQMDAPEKRTHDFYKFYLTAFVTDSKEDNLDSPKMRDYIAQDTLSRLQKISSLYEQEIIGSDYFTYTQDYAAEWIPDLSVSNAINSASGKVVNVQLGVGNERKLQLKVYLRIEDGKWKIYRVTDASHHFEQYIFDDRAIAAAQRYAASITSP</sequence>
<organism evidence="3 4">
    <name type="scientific">Enterobacter pseudoroggenkampii</name>
    <dbReference type="NCBI Taxonomy" id="2996112"/>
    <lineage>
        <taxon>Bacteria</taxon>
        <taxon>Pseudomonadati</taxon>
        <taxon>Pseudomonadota</taxon>
        <taxon>Gammaproteobacteria</taxon>
        <taxon>Enterobacterales</taxon>
        <taxon>Enterobacteriaceae</taxon>
        <taxon>Enterobacter</taxon>
    </lineage>
</organism>
<keyword evidence="4" id="KW-1185">Reference proteome</keyword>
<evidence type="ECO:0000313" key="3">
    <source>
        <dbReference type="EMBL" id="MCX8302708.1"/>
    </source>
</evidence>
<dbReference type="RefSeq" id="WP_267214798.1">
    <property type="nucleotide sequence ID" value="NZ_JAPMLV010000001.1"/>
</dbReference>